<comment type="caution">
    <text evidence="1">The sequence shown here is derived from an EMBL/GenBank/DDBJ whole genome shotgun (WGS) entry which is preliminary data.</text>
</comment>
<dbReference type="AlphaFoldDB" id="A0A090D0Y5"/>
<evidence type="ECO:0000313" key="1">
    <source>
        <dbReference type="EMBL" id="CDR35217.1"/>
    </source>
</evidence>
<dbReference type="RefSeq" id="WP_041018771.1">
    <property type="nucleotide sequence ID" value="NZ_CCEJ010000015.1"/>
</dbReference>
<dbReference type="Proteomes" id="UP000031552">
    <property type="component" value="Unassembled WGS sequence"/>
</dbReference>
<keyword evidence="2" id="KW-1185">Reference proteome</keyword>
<gene>
    <name evidence="1" type="ORF">CSEC_2411</name>
</gene>
<organism evidence="1 2">
    <name type="scientific">Candidatus Criblamydia sequanensis CRIB-18</name>
    <dbReference type="NCBI Taxonomy" id="1437425"/>
    <lineage>
        <taxon>Bacteria</taxon>
        <taxon>Pseudomonadati</taxon>
        <taxon>Chlamydiota</taxon>
        <taxon>Chlamydiia</taxon>
        <taxon>Parachlamydiales</taxon>
        <taxon>Candidatus Criblamydiaceae</taxon>
        <taxon>Candidatus Criblamydia</taxon>
    </lineage>
</organism>
<dbReference type="Pfam" id="PF05394">
    <property type="entry name" value="AvrB_AvrC"/>
    <property type="match status" value="1"/>
</dbReference>
<protein>
    <submittedName>
        <fullName evidence="1">Uncharacterized protein</fullName>
    </submittedName>
</protein>
<reference evidence="1" key="2">
    <citation type="submission" date="2014-09" db="EMBL/GenBank/DDBJ databases">
        <title>Criblamydia sequanensis harbors a mega-plasmid encoding arsenite resistance.</title>
        <authorList>
            <person name="Bertelli C."/>
            <person name="Goesmann A."/>
            <person name="Greub G."/>
        </authorList>
    </citation>
    <scope>NUCLEOTIDE SEQUENCE [LARGE SCALE GENOMIC DNA]</scope>
    <source>
        <strain evidence="1">CRIB-18</strain>
    </source>
</reference>
<proteinExistence type="predicted"/>
<sequence length="399" mass="46207">MNPIDKFPINPIPLKIEASKTEDQERVEKIVEKLKKFRYAPEKIEEFLKTPSFLKNIKGVEKANSAFELPHYLISEALQTSFGLEASQSESISFEILGERRWKDFLPLLDYISKLKDPIELEQLRYFLEVPDYKTLSDEDFLYLLETGKERVRDENLWQIYVLRVKDFASTYNYDTDQKNYGLILDHATQIGAKALSDKKLSLSQLLNFFALERQFASKVSGKGDWRMFGQKRTDSYYFVSTPCTHSYSSLPERLIKQLDSFNDFATFEGEIKGKPIRLSTLGKSLGGDKFEITHTPPENISAIMDHISDLFNEALIETEEALIFKKLGAIFWWFCQAKPYYRGDPSIAEMLIRSCLVSKGLPNLPWKEGIIPWLEAQAELKVENYSENFINLFQFPEA</sequence>
<dbReference type="STRING" id="1437425.CSEC_2411"/>
<dbReference type="EMBL" id="CCEJ010000015">
    <property type="protein sequence ID" value="CDR35217.1"/>
    <property type="molecule type" value="Genomic_DNA"/>
</dbReference>
<reference evidence="1" key="1">
    <citation type="submission" date="2013-12" db="EMBL/GenBank/DDBJ databases">
        <authorList>
            <person name="Linke B."/>
        </authorList>
    </citation>
    <scope>NUCLEOTIDE SEQUENCE [LARGE SCALE GENOMIC DNA]</scope>
    <source>
        <strain evidence="1">CRIB-18</strain>
    </source>
</reference>
<dbReference type="Gene3D" id="1.10.3290.20">
    <property type="match status" value="1"/>
</dbReference>
<evidence type="ECO:0000313" key="2">
    <source>
        <dbReference type="Proteomes" id="UP000031552"/>
    </source>
</evidence>
<dbReference type="InterPro" id="IPR036231">
    <property type="entry name" value="Avirulence_B/C_sf"/>
</dbReference>
<name>A0A090D0Y5_9BACT</name>
<dbReference type="eggNOG" id="ENOG5033GWV">
    <property type="taxonomic scope" value="Bacteria"/>
</dbReference>
<accession>A0A090D0Y5</accession>
<dbReference type="InterPro" id="IPR008798">
    <property type="entry name" value="Avirulence_B/C"/>
</dbReference>
<dbReference type="SUPFAM" id="SSF103383">
    <property type="entry name" value="Antivirulence factor"/>
    <property type="match status" value="1"/>
</dbReference>